<dbReference type="EMBL" id="WHUT02000005">
    <property type="protein sequence ID" value="NUB44845.1"/>
    <property type="molecule type" value="Genomic_DNA"/>
</dbReference>
<dbReference type="AlphaFoldDB" id="A0A8X8H0Q8"/>
<feature type="chain" id="PRO_5036503095" evidence="1">
    <location>
        <begin position="26"/>
        <end position="913"/>
    </location>
</feature>
<dbReference type="InterPro" id="IPR050767">
    <property type="entry name" value="Sel1_AlgK"/>
</dbReference>
<gene>
    <name evidence="2" type="ORF">GEU84_010655</name>
</gene>
<reference evidence="2" key="1">
    <citation type="submission" date="2020-05" db="EMBL/GenBank/DDBJ databases">
        <title>Fertoebacter nigrum gen. nov., sp. nov., a new member of the family Rhodobacteraceae.</title>
        <authorList>
            <person name="Szuroczki S."/>
            <person name="Abbaszade G."/>
            <person name="Buni D."/>
            <person name="Schumann P."/>
            <person name="Toth E."/>
        </authorList>
    </citation>
    <scope>NUCLEOTIDE SEQUENCE</scope>
    <source>
        <strain evidence="2">RG-N-1a</strain>
    </source>
</reference>
<accession>A0A8X8H0Q8</accession>
<dbReference type="Gene3D" id="1.25.40.10">
    <property type="entry name" value="Tetratricopeptide repeat domain"/>
    <property type="match status" value="4"/>
</dbReference>
<comment type="caution">
    <text evidence="2">The sequence shown here is derived from an EMBL/GenBank/DDBJ whole genome shotgun (WGS) entry which is preliminary data.</text>
</comment>
<dbReference type="RefSeq" id="WP_174539770.1">
    <property type="nucleotide sequence ID" value="NZ_WHUT02000005.1"/>
</dbReference>
<dbReference type="InterPro" id="IPR006597">
    <property type="entry name" value="Sel1-like"/>
</dbReference>
<keyword evidence="3" id="KW-1185">Reference proteome</keyword>
<proteinExistence type="predicted"/>
<organism evidence="2 3">
    <name type="scientific">Fertoeibacter niger</name>
    <dbReference type="NCBI Taxonomy" id="2656921"/>
    <lineage>
        <taxon>Bacteria</taxon>
        <taxon>Pseudomonadati</taxon>
        <taxon>Pseudomonadota</taxon>
        <taxon>Alphaproteobacteria</taxon>
        <taxon>Rhodobacterales</taxon>
        <taxon>Paracoccaceae</taxon>
        <taxon>Fertoeibacter</taxon>
    </lineage>
</organism>
<name>A0A8X8H0Q8_9RHOB</name>
<evidence type="ECO:0000313" key="2">
    <source>
        <dbReference type="EMBL" id="NUB44845.1"/>
    </source>
</evidence>
<dbReference type="SMART" id="SM00671">
    <property type="entry name" value="SEL1"/>
    <property type="match status" value="4"/>
</dbReference>
<dbReference type="Proteomes" id="UP000484076">
    <property type="component" value="Unassembled WGS sequence"/>
</dbReference>
<dbReference type="Pfam" id="PF08238">
    <property type="entry name" value="Sel1"/>
    <property type="match status" value="4"/>
</dbReference>
<feature type="signal peptide" evidence="1">
    <location>
        <begin position="1"/>
        <end position="25"/>
    </location>
</feature>
<evidence type="ECO:0000256" key="1">
    <source>
        <dbReference type="SAM" id="SignalP"/>
    </source>
</evidence>
<evidence type="ECO:0000313" key="3">
    <source>
        <dbReference type="Proteomes" id="UP000484076"/>
    </source>
</evidence>
<dbReference type="SUPFAM" id="SSF81901">
    <property type="entry name" value="HCP-like"/>
    <property type="match status" value="2"/>
</dbReference>
<dbReference type="InterPro" id="IPR011990">
    <property type="entry name" value="TPR-like_helical_dom_sf"/>
</dbReference>
<dbReference type="PANTHER" id="PTHR11102:SF160">
    <property type="entry name" value="ERAD-ASSOCIATED E3 UBIQUITIN-PROTEIN LIGASE COMPONENT HRD3"/>
    <property type="match status" value="1"/>
</dbReference>
<dbReference type="PANTHER" id="PTHR11102">
    <property type="entry name" value="SEL-1-LIKE PROTEIN"/>
    <property type="match status" value="1"/>
</dbReference>
<sequence length="913" mass="100235">MKRHALFLMPALVLSAVLGAMPAGARTLDLAFMPPVVEPQDLCTDAGTPAPDDLTVEGGEDDLTDTQRLRYLERDIRNLSAEDAGRWFDFILTLIDWRSTLDPEFGPTEVLLAKIALYIDAGRLEELQAEGLIAQLRQAGTALANAQKMELAQYYLNGIGVAQDLDYARGLIRDAAYGGNSDALMSLARMELQGNPVEGWDAPLDLTVTLAFGGMLGQMNAQVCGHAERIAREYLNGDVVSFNPDVAYAWYKFAADLGGAQGAWRIVEFHLDADAARKDNAEMMKYLRLAVQRGITLEDGQIERIKYAGDIDEATLNTILGFNYSADTGRNRPSLSRYFQLSVNLDGDEADDESPFLDYLRELTQFDTAPGWVFTTLASEVLVRKGRWAGEAEAMDLLEEAVRRGDGPGMQMLGKMLVRYRDDPAQLNRAVNLLTETVSRFGLMTAMNDLDTLYRCQANDAPRLGEADLWARNYRATEDDTVDVSPGDLISLDPFKKPEILAQLQTQALDGRPASLSKYLERVQLDPNATAAAQRLWAARTNISDQSLEFFAELEFALASNPAERDLAVELFRRIYLNNGVTSALDLAVALTEDNSRDAGVAQEIVGLLTKAANRGEGAAIRLKARLLAGQQSEQATYEELATIIEERGDFLALMFAIPYIANDRTDDYIDRAVSLMNCSTKDADELGDAYAIILSPDLTYHWRRIGLVMEGGHTLAKLALTNGQMQLFDTGAATSERGVFARELAEGDASAQRSLYALTADPDLATYDPEAAAGHLLALLGQGTADDEAWALARYRQAEGELRDLIGRKIDIRNVFERAATRGDMSAKLDFALMLRATATTLGDLQNSVRWLKEAAEGGNVTAMSELAQMLAFGMGVPQDRRAALTWAEQAERAGNPEATELARLLRLEKTQ</sequence>
<keyword evidence="1" id="KW-0732">Signal</keyword>
<protein>
    <submittedName>
        <fullName evidence="2">Sel1 repeat family protein</fullName>
    </submittedName>
</protein>